<evidence type="ECO:0000256" key="2">
    <source>
        <dbReference type="ARBA" id="ARBA00004953"/>
    </source>
</evidence>
<dbReference type="HAMAP" id="MF_00024">
    <property type="entry name" value="CobD_CbiB"/>
    <property type="match status" value="1"/>
</dbReference>
<evidence type="ECO:0000256" key="8">
    <source>
        <dbReference type="ARBA" id="ARBA00023136"/>
    </source>
</evidence>
<keyword evidence="4 9" id="KW-1003">Cell membrane</keyword>
<keyword evidence="11" id="KW-1185">Reference proteome</keyword>
<keyword evidence="5 9" id="KW-0169">Cobalamin biosynthesis</keyword>
<feature type="transmembrane region" description="Helical" evidence="9">
    <location>
        <begin position="77"/>
        <end position="96"/>
    </location>
</feature>
<dbReference type="Proteomes" id="UP000006250">
    <property type="component" value="Unassembled WGS sequence"/>
</dbReference>
<dbReference type="STRING" id="596151.DesfrDRAFT_1463"/>
<keyword evidence="7 9" id="KW-1133">Transmembrane helix</keyword>
<feature type="transmembrane region" description="Helical" evidence="9">
    <location>
        <begin position="284"/>
        <end position="304"/>
    </location>
</feature>
<evidence type="ECO:0000256" key="3">
    <source>
        <dbReference type="ARBA" id="ARBA00006263"/>
    </source>
</evidence>
<comment type="similarity">
    <text evidence="3 9">Belongs to the CobD/CbiB family.</text>
</comment>
<evidence type="ECO:0000313" key="10">
    <source>
        <dbReference type="EMBL" id="EFL51928.1"/>
    </source>
</evidence>
<dbReference type="PANTHER" id="PTHR34308">
    <property type="entry name" value="COBALAMIN BIOSYNTHESIS PROTEIN CBIB"/>
    <property type="match status" value="1"/>
</dbReference>
<feature type="transmembrane region" description="Helical" evidence="9">
    <location>
        <begin position="51"/>
        <end position="71"/>
    </location>
</feature>
<comment type="caution">
    <text evidence="10">The sequence shown here is derived from an EMBL/GenBank/DDBJ whole genome shotgun (WGS) entry which is preliminary data.</text>
</comment>
<comment type="function">
    <text evidence="9">Converts cobyric acid to cobinamide by the addition of aminopropanol on the F carboxylic group.</text>
</comment>
<keyword evidence="6 9" id="KW-0812">Transmembrane</keyword>
<dbReference type="eggNOG" id="COG1270">
    <property type="taxonomic scope" value="Bacteria"/>
</dbReference>
<dbReference type="OrthoDB" id="9811967at2"/>
<evidence type="ECO:0000256" key="5">
    <source>
        <dbReference type="ARBA" id="ARBA00022573"/>
    </source>
</evidence>
<gene>
    <name evidence="9" type="primary">cobD</name>
    <name evidence="10" type="ORF">DesfrDRAFT_1463</name>
</gene>
<protein>
    <recommendedName>
        <fullName evidence="9">Cobalamin biosynthesis protein CobD</fullName>
    </recommendedName>
</protein>
<dbReference type="RefSeq" id="WP_005992526.1">
    <property type="nucleotide sequence ID" value="NZ_AECZ01000007.1"/>
</dbReference>
<feature type="transmembrane region" description="Helical" evidence="9">
    <location>
        <begin position="198"/>
        <end position="220"/>
    </location>
</feature>
<feature type="transmembrane region" description="Helical" evidence="9">
    <location>
        <begin position="241"/>
        <end position="264"/>
    </location>
</feature>
<accession>E1JV14</accession>
<evidence type="ECO:0000256" key="6">
    <source>
        <dbReference type="ARBA" id="ARBA00022692"/>
    </source>
</evidence>
<evidence type="ECO:0000313" key="11">
    <source>
        <dbReference type="Proteomes" id="UP000006250"/>
    </source>
</evidence>
<dbReference type="NCBIfam" id="TIGR00380">
    <property type="entry name" value="cobal_cbiB"/>
    <property type="match status" value="1"/>
</dbReference>
<feature type="transmembrane region" description="Helical" evidence="9">
    <location>
        <begin position="149"/>
        <end position="168"/>
    </location>
</feature>
<evidence type="ECO:0000256" key="1">
    <source>
        <dbReference type="ARBA" id="ARBA00004651"/>
    </source>
</evidence>
<dbReference type="AlphaFoldDB" id="E1JV14"/>
<organism evidence="10 11">
    <name type="scientific">Solidesulfovibrio fructosivorans JJ]</name>
    <dbReference type="NCBI Taxonomy" id="596151"/>
    <lineage>
        <taxon>Bacteria</taxon>
        <taxon>Pseudomonadati</taxon>
        <taxon>Thermodesulfobacteriota</taxon>
        <taxon>Desulfovibrionia</taxon>
        <taxon>Desulfovibrionales</taxon>
        <taxon>Desulfovibrionaceae</taxon>
        <taxon>Solidesulfovibrio</taxon>
    </lineage>
</organism>
<keyword evidence="8 9" id="KW-0472">Membrane</keyword>
<comment type="subcellular location">
    <subcellularLocation>
        <location evidence="1 9">Cell membrane</location>
        <topology evidence="1 9">Multi-pass membrane protein</topology>
    </subcellularLocation>
</comment>
<dbReference type="InterPro" id="IPR004485">
    <property type="entry name" value="Cobalamin_biosynth_CobD/CbiB"/>
</dbReference>
<dbReference type="GO" id="GO:0005886">
    <property type="term" value="C:plasma membrane"/>
    <property type="evidence" value="ECO:0007669"/>
    <property type="project" value="UniProtKB-SubCell"/>
</dbReference>
<comment type="pathway">
    <text evidence="2 9">Cofactor biosynthesis; adenosylcobalamin biosynthesis.</text>
</comment>
<proteinExistence type="inferred from homology"/>
<evidence type="ECO:0000256" key="4">
    <source>
        <dbReference type="ARBA" id="ARBA00022475"/>
    </source>
</evidence>
<name>E1JV14_SOLFR</name>
<dbReference type="PANTHER" id="PTHR34308:SF1">
    <property type="entry name" value="COBALAMIN BIOSYNTHESIS PROTEIN CBIB"/>
    <property type="match status" value="1"/>
</dbReference>
<reference evidence="10 11" key="1">
    <citation type="submission" date="2010-08" db="EMBL/GenBank/DDBJ databases">
        <title>The draft genome of Desulfovibrio fructosovorans JJ.</title>
        <authorList>
            <consortium name="US DOE Joint Genome Institute (JGI-PGF)"/>
            <person name="Lucas S."/>
            <person name="Copeland A."/>
            <person name="Lapidus A."/>
            <person name="Cheng J.-F."/>
            <person name="Bruce D."/>
            <person name="Goodwin L."/>
            <person name="Pitluck S."/>
            <person name="Land M.L."/>
            <person name="Hauser L."/>
            <person name="Chang Y.-J."/>
            <person name="Jeffries C."/>
            <person name="Wall J.D."/>
            <person name="Stahl D.A."/>
            <person name="Arkin A.P."/>
            <person name="Dehal P."/>
            <person name="Stolyar S.M."/>
            <person name="Hazen T.C."/>
            <person name="Woyke T.J."/>
        </authorList>
    </citation>
    <scope>NUCLEOTIDE SEQUENCE [LARGE SCALE GENOMIC DNA]</scope>
    <source>
        <strain evidence="10 11">JJ</strain>
    </source>
</reference>
<dbReference type="GO" id="GO:0015420">
    <property type="term" value="F:ABC-type vitamin B12 transporter activity"/>
    <property type="evidence" value="ECO:0007669"/>
    <property type="project" value="UniProtKB-UniRule"/>
</dbReference>
<dbReference type="EMBL" id="AECZ01000007">
    <property type="protein sequence ID" value="EFL51928.1"/>
    <property type="molecule type" value="Genomic_DNA"/>
</dbReference>
<dbReference type="GO" id="GO:0048472">
    <property type="term" value="F:threonine-phosphate decarboxylase activity"/>
    <property type="evidence" value="ECO:0007669"/>
    <property type="project" value="InterPro"/>
</dbReference>
<dbReference type="Pfam" id="PF03186">
    <property type="entry name" value="CobD_Cbib"/>
    <property type="match status" value="1"/>
</dbReference>
<evidence type="ECO:0000256" key="9">
    <source>
        <dbReference type="HAMAP-Rule" id="MF_00024"/>
    </source>
</evidence>
<dbReference type="GO" id="GO:0009236">
    <property type="term" value="P:cobalamin biosynthetic process"/>
    <property type="evidence" value="ECO:0007669"/>
    <property type="project" value="UniProtKB-UniRule"/>
</dbReference>
<sequence>MHIETWMIVLAVGLDLALADPLWLPHPVRAIGAAYAVLDALADRLGLRNRFFGACCVALVAGTSGGIVWLLGRIPGIGAVCGLYFAYAGLALGGLLREGRKGAALLENGQVEAARTVVAGLVSRDVTALDAAGLWRALAETVAENANDAFVAPFFWLAVAGLPGLWAYKAVSTADSMWGYRTPRYRDLGWFGARADDALAWLPARIAAVGMWIAAKILGMGKAVRFGDVVADARKSASPNAGWPMAAAAWLCGASMGGPSVYFGRLVQKPVFGPTESLWDARRFAMLMRLVLFESGIVVVVTVLL</sequence>
<dbReference type="UniPathway" id="UPA00148"/>
<evidence type="ECO:0000256" key="7">
    <source>
        <dbReference type="ARBA" id="ARBA00022989"/>
    </source>
</evidence>